<evidence type="ECO:0000313" key="2">
    <source>
        <dbReference type="Proteomes" id="UP000829194"/>
    </source>
</evidence>
<proteinExistence type="predicted"/>
<accession>A0ABY3XJB8</accession>
<organism evidence="1 2">
    <name type="scientific">Lysobacter gummosus</name>
    <dbReference type="NCBI Taxonomy" id="262324"/>
    <lineage>
        <taxon>Bacteria</taxon>
        <taxon>Pseudomonadati</taxon>
        <taxon>Pseudomonadota</taxon>
        <taxon>Gammaproteobacteria</taxon>
        <taxon>Lysobacterales</taxon>
        <taxon>Lysobacteraceae</taxon>
        <taxon>Lysobacter</taxon>
    </lineage>
</organism>
<protein>
    <submittedName>
        <fullName evidence="1">Histidine phosphatase family protein</fullName>
    </submittedName>
</protein>
<sequence>MRASQIAASSGSSPRIDERWNEFDHAQIIARHAPDYADHEHLVAHLSAQPDPRRAFQSLFAAAMTRWCSGDFDADYDETWSAFQQRCLAAVHAAAEAAGGADNVWVFTSGGAIAAVVQQLLDVSDAQAMRLSWTLVNTGITQLHLARGGVRLSTFNGHAHLYGRDGLVTYR</sequence>
<dbReference type="InterPro" id="IPR013078">
    <property type="entry name" value="His_Pase_superF_clade-1"/>
</dbReference>
<dbReference type="Pfam" id="PF00300">
    <property type="entry name" value="His_Phos_1"/>
    <property type="match status" value="1"/>
</dbReference>
<keyword evidence="2" id="KW-1185">Reference proteome</keyword>
<evidence type="ECO:0000313" key="1">
    <source>
        <dbReference type="EMBL" id="UNP31755.1"/>
    </source>
</evidence>
<dbReference type="EMBL" id="CP093547">
    <property type="protein sequence ID" value="UNP31755.1"/>
    <property type="molecule type" value="Genomic_DNA"/>
</dbReference>
<reference evidence="1 2" key="1">
    <citation type="submission" date="2022-03" db="EMBL/GenBank/DDBJ databases">
        <title>Complete genome sequence of Lysobacter capsici VKM B-2533 and Lysobacter gummosus 10.1.1, promising sources of lytic agents.</title>
        <authorList>
            <person name="Tarlachkov S.V."/>
            <person name="Kudryakova I.V."/>
            <person name="Afoshin A.S."/>
            <person name="Leontyevskaya E.A."/>
            <person name="Leontyevskaya N.V."/>
        </authorList>
    </citation>
    <scope>NUCLEOTIDE SEQUENCE [LARGE SCALE GENOMIC DNA]</scope>
    <source>
        <strain evidence="1 2">10.1.1</strain>
    </source>
</reference>
<dbReference type="Proteomes" id="UP000829194">
    <property type="component" value="Chromosome"/>
</dbReference>
<name>A0ABY3XJB8_9GAMM</name>
<dbReference type="Gene3D" id="3.40.50.1240">
    <property type="entry name" value="Phosphoglycerate mutase-like"/>
    <property type="match status" value="1"/>
</dbReference>
<dbReference type="SUPFAM" id="SSF53254">
    <property type="entry name" value="Phosphoglycerate mutase-like"/>
    <property type="match status" value="1"/>
</dbReference>
<dbReference type="RefSeq" id="WP_237049867.1">
    <property type="nucleotide sequence ID" value="NZ_CP011131.1"/>
</dbReference>
<dbReference type="InterPro" id="IPR029033">
    <property type="entry name" value="His_PPase_superfam"/>
</dbReference>
<gene>
    <name evidence="1" type="ORF">MOV92_11115</name>
</gene>